<dbReference type="AlphaFoldDB" id="A0A090SDC3"/>
<organism evidence="1 2">
    <name type="scientific">Vibrio maritimus</name>
    <dbReference type="NCBI Taxonomy" id="990268"/>
    <lineage>
        <taxon>Bacteria</taxon>
        <taxon>Pseudomonadati</taxon>
        <taxon>Pseudomonadota</taxon>
        <taxon>Gammaproteobacteria</taxon>
        <taxon>Vibrionales</taxon>
        <taxon>Vibrionaceae</taxon>
        <taxon>Vibrio</taxon>
    </lineage>
</organism>
<dbReference type="EMBL" id="BBMR01000001">
    <property type="protein sequence ID" value="GAL17502.1"/>
    <property type="molecule type" value="Genomic_DNA"/>
</dbReference>
<gene>
    <name evidence="1" type="ORF">JCM19235_6051</name>
</gene>
<reference evidence="1 2" key="2">
    <citation type="submission" date="2014-09" db="EMBL/GenBank/DDBJ databases">
        <authorList>
            <consortium name="NBRP consortium"/>
            <person name="Sawabe T."/>
            <person name="Meirelles P."/>
            <person name="Nakanishi M."/>
            <person name="Sayaka M."/>
            <person name="Hattori M."/>
            <person name="Ohkuma M."/>
        </authorList>
    </citation>
    <scope>NUCLEOTIDE SEQUENCE [LARGE SCALE GENOMIC DNA]</scope>
    <source>
        <strain evidence="2">JCM19235</strain>
    </source>
</reference>
<comment type="caution">
    <text evidence="1">The sequence shown here is derived from an EMBL/GenBank/DDBJ whole genome shotgun (WGS) entry which is preliminary data.</text>
</comment>
<reference evidence="1 2" key="1">
    <citation type="submission" date="2014-09" db="EMBL/GenBank/DDBJ databases">
        <title>Vibrio maritimus JCM 19235. (C45) whole genome shotgun sequence.</title>
        <authorList>
            <person name="Sawabe T."/>
            <person name="Meirelles P."/>
            <person name="Nakanishi M."/>
            <person name="Sayaka M."/>
            <person name="Hattori M."/>
            <person name="Ohkuma M."/>
        </authorList>
    </citation>
    <scope>NUCLEOTIDE SEQUENCE [LARGE SCALE GENOMIC DNA]</scope>
    <source>
        <strain evidence="2">JCM19235</strain>
    </source>
</reference>
<proteinExistence type="predicted"/>
<evidence type="ECO:0000313" key="1">
    <source>
        <dbReference type="EMBL" id="GAL17502.1"/>
    </source>
</evidence>
<name>A0A090SDC3_9VIBR</name>
<dbReference type="Proteomes" id="UP000029228">
    <property type="component" value="Unassembled WGS sequence"/>
</dbReference>
<keyword evidence="2" id="KW-1185">Reference proteome</keyword>
<sequence length="51" mass="5710">MVISLIIVLYTGIALFLGNEERKIRHTMTERVNRSKGNSLFDTVVTKLSGS</sequence>
<accession>A0A090SDC3</accession>
<evidence type="ECO:0000313" key="2">
    <source>
        <dbReference type="Proteomes" id="UP000029228"/>
    </source>
</evidence>
<protein>
    <submittedName>
        <fullName evidence="1">Uncharacterized protein</fullName>
    </submittedName>
</protein>